<gene>
    <name evidence="1" type="ORF">Patl1_32375</name>
</gene>
<protein>
    <submittedName>
        <fullName evidence="1">Uncharacterized protein</fullName>
    </submittedName>
</protein>
<dbReference type="EMBL" id="CM047905">
    <property type="protein sequence ID" value="KAJ0088256.1"/>
    <property type="molecule type" value="Genomic_DNA"/>
</dbReference>
<keyword evidence="2" id="KW-1185">Reference proteome</keyword>
<proteinExistence type="predicted"/>
<sequence length="535" mass="59699">MDKQEQHYPKSPPKTSLGTSSSSSSSQSHPENTQSLMGSQAFSPFSMPFSDLEPFSTFPATAAVVDVGVPQPLECLQGSPIPPFLSKTFDLVDDRSLDPIISWGAKGESFVVWDAVEFARVILPRNFKHNNFSSFVRQLNTYVGISRPVVVDVTEGDFAIYPDGFRKIDTDRWEFANEAFQRGKRHLLKNIQRRKTPQSQQIGSYTGPSAEAVTPGMKDDIEKLRKERSMLMQEVVELQQQHRGTASHVEAVNQRLQAAEQRQKHMVSFLAKLLQNPAFLARLQQKKEKGDIDSSRMRRKFVSHQPHGPSKPASSVEGQIVKYRPDWRNLNIPSVVPEIDPAPFEHSPDYLLEDVVGIGSGTESMPFRFENVRPLDFAVSDELAVEQGFTKAPEQLGEETFRLGSVDPSAKGKNVMSPQQEVRPEYFLSFPENLEKGKNIPEYSSPGMESIIKQEDIWSMGFDVTSGMSSSSNELLGNLANCDMPELGMSSGLSDIWDLNSLQAAGLSGTDLWSADEPENLVGWQKDDRPKDMDP</sequence>
<organism evidence="1 2">
    <name type="scientific">Pistacia atlantica</name>
    <dbReference type="NCBI Taxonomy" id="434234"/>
    <lineage>
        <taxon>Eukaryota</taxon>
        <taxon>Viridiplantae</taxon>
        <taxon>Streptophyta</taxon>
        <taxon>Embryophyta</taxon>
        <taxon>Tracheophyta</taxon>
        <taxon>Spermatophyta</taxon>
        <taxon>Magnoliopsida</taxon>
        <taxon>eudicotyledons</taxon>
        <taxon>Gunneridae</taxon>
        <taxon>Pentapetalae</taxon>
        <taxon>rosids</taxon>
        <taxon>malvids</taxon>
        <taxon>Sapindales</taxon>
        <taxon>Anacardiaceae</taxon>
        <taxon>Pistacia</taxon>
    </lineage>
</organism>
<accession>A0ACC1ANL2</accession>
<name>A0ACC1ANL2_9ROSI</name>
<comment type="caution">
    <text evidence="1">The sequence shown here is derived from an EMBL/GenBank/DDBJ whole genome shotgun (WGS) entry which is preliminary data.</text>
</comment>
<dbReference type="Proteomes" id="UP001164250">
    <property type="component" value="Chromosome 9"/>
</dbReference>
<evidence type="ECO:0000313" key="1">
    <source>
        <dbReference type="EMBL" id="KAJ0088256.1"/>
    </source>
</evidence>
<evidence type="ECO:0000313" key="2">
    <source>
        <dbReference type="Proteomes" id="UP001164250"/>
    </source>
</evidence>
<reference evidence="2" key="1">
    <citation type="journal article" date="2023" name="G3 (Bethesda)">
        <title>Genome assembly and association tests identify interacting loci associated with vigor, precocity, and sex in interspecific pistachio rootstocks.</title>
        <authorList>
            <person name="Palmer W."/>
            <person name="Jacygrad E."/>
            <person name="Sagayaradj S."/>
            <person name="Cavanaugh K."/>
            <person name="Han R."/>
            <person name="Bertier L."/>
            <person name="Beede B."/>
            <person name="Kafkas S."/>
            <person name="Golino D."/>
            <person name="Preece J."/>
            <person name="Michelmore R."/>
        </authorList>
    </citation>
    <scope>NUCLEOTIDE SEQUENCE [LARGE SCALE GENOMIC DNA]</scope>
</reference>